<dbReference type="AlphaFoldDB" id="A0A414SLD1"/>
<sequence>MTLNDDDIYHTMMGTASYGQDEPGYFNRLIASYGYNGKALWMYLDRLKTLEALTDFDYIIREIYDYARMMSTISDKYDKYPRNFLTTHKIACRNYNRLKKEFEEDIFKKRINKMYEVAYKDYIFICPKCTQDIKDEAVMQNNCVASYIDKVINGECQILFLRKKSNPKQSLITIEVRDNRIVQALRRFNNPVTDEDQEAINYFNRKFEKEKMAA</sequence>
<proteinExistence type="predicted"/>
<evidence type="ECO:0000313" key="2">
    <source>
        <dbReference type="Proteomes" id="UP000284220"/>
    </source>
</evidence>
<name>A0A414SLD1_9FIRM</name>
<gene>
    <name evidence="1" type="ORF">DW272_02635</name>
</gene>
<organism evidence="1 2">
    <name type="scientific">Blautia obeum</name>
    <dbReference type="NCBI Taxonomy" id="40520"/>
    <lineage>
        <taxon>Bacteria</taxon>
        <taxon>Bacillati</taxon>
        <taxon>Bacillota</taxon>
        <taxon>Clostridia</taxon>
        <taxon>Lachnospirales</taxon>
        <taxon>Lachnospiraceae</taxon>
        <taxon>Blautia</taxon>
    </lineage>
</organism>
<dbReference type="EMBL" id="QRHZ01000001">
    <property type="protein sequence ID" value="RHG20410.1"/>
    <property type="molecule type" value="Genomic_DNA"/>
</dbReference>
<evidence type="ECO:0000313" key="1">
    <source>
        <dbReference type="EMBL" id="RHG20410.1"/>
    </source>
</evidence>
<dbReference type="Proteomes" id="UP000284220">
    <property type="component" value="Unassembled WGS sequence"/>
</dbReference>
<accession>A0A414SLD1</accession>
<dbReference type="InterPro" id="IPR025586">
    <property type="entry name" value="PcfJ"/>
</dbReference>
<reference evidence="1 2" key="1">
    <citation type="submission" date="2018-08" db="EMBL/GenBank/DDBJ databases">
        <title>A genome reference for cultivated species of the human gut microbiota.</title>
        <authorList>
            <person name="Zou Y."/>
            <person name="Xue W."/>
            <person name="Luo G."/>
        </authorList>
    </citation>
    <scope>NUCLEOTIDE SEQUENCE [LARGE SCALE GENOMIC DNA]</scope>
    <source>
        <strain evidence="1 2">AM22-9LB</strain>
    </source>
</reference>
<protein>
    <submittedName>
        <fullName evidence="1">Uncharacterized protein</fullName>
    </submittedName>
</protein>
<comment type="caution">
    <text evidence="1">The sequence shown here is derived from an EMBL/GenBank/DDBJ whole genome shotgun (WGS) entry which is preliminary data.</text>
</comment>
<dbReference type="Pfam" id="PF14284">
    <property type="entry name" value="PcfJ"/>
    <property type="match status" value="1"/>
</dbReference>